<evidence type="ECO:0000313" key="1">
    <source>
        <dbReference type="EMBL" id="GAG49713.1"/>
    </source>
</evidence>
<gene>
    <name evidence="1" type="ORF">S01H1_79002</name>
</gene>
<comment type="caution">
    <text evidence="1">The sequence shown here is derived from an EMBL/GenBank/DDBJ whole genome shotgun (WGS) entry which is preliminary data.</text>
</comment>
<feature type="non-terminal residue" evidence="1">
    <location>
        <position position="1"/>
    </location>
</feature>
<protein>
    <submittedName>
        <fullName evidence="1">Uncharacterized protein</fullName>
    </submittedName>
</protein>
<proteinExistence type="predicted"/>
<dbReference type="AlphaFoldDB" id="X0YMJ5"/>
<dbReference type="SUPFAM" id="SSF50998">
    <property type="entry name" value="Quinoprotein alcohol dehydrogenase-like"/>
    <property type="match status" value="1"/>
</dbReference>
<accession>X0YMJ5</accession>
<reference evidence="1" key="1">
    <citation type="journal article" date="2014" name="Front. Microbiol.">
        <title>High frequency of phylogenetically diverse reductive dehalogenase-homologous genes in deep subseafloor sedimentary metagenomes.</title>
        <authorList>
            <person name="Kawai M."/>
            <person name="Futagami T."/>
            <person name="Toyoda A."/>
            <person name="Takaki Y."/>
            <person name="Nishi S."/>
            <person name="Hori S."/>
            <person name="Arai W."/>
            <person name="Tsubouchi T."/>
            <person name="Morono Y."/>
            <person name="Uchiyama I."/>
            <person name="Ito T."/>
            <person name="Fujiyama A."/>
            <person name="Inagaki F."/>
            <person name="Takami H."/>
        </authorList>
    </citation>
    <scope>NUCLEOTIDE SEQUENCE</scope>
    <source>
        <strain evidence="1">Expedition CK06-06</strain>
    </source>
</reference>
<dbReference type="InterPro" id="IPR011047">
    <property type="entry name" value="Quinoprotein_ADH-like_sf"/>
</dbReference>
<dbReference type="InterPro" id="IPR015943">
    <property type="entry name" value="WD40/YVTN_repeat-like_dom_sf"/>
</dbReference>
<organism evidence="1">
    <name type="scientific">marine sediment metagenome</name>
    <dbReference type="NCBI Taxonomy" id="412755"/>
    <lineage>
        <taxon>unclassified sequences</taxon>
        <taxon>metagenomes</taxon>
        <taxon>ecological metagenomes</taxon>
    </lineage>
</organism>
<name>X0YMJ5_9ZZZZ</name>
<dbReference type="EMBL" id="BARS01053217">
    <property type="protein sequence ID" value="GAG49713.1"/>
    <property type="molecule type" value="Genomic_DNA"/>
</dbReference>
<dbReference type="Gene3D" id="2.130.10.10">
    <property type="entry name" value="YVTN repeat-like/Quinoprotein amine dehydrogenase"/>
    <property type="match status" value="1"/>
</dbReference>
<feature type="non-terminal residue" evidence="1">
    <location>
        <position position="228"/>
    </location>
</feature>
<sequence length="228" mass="25230">GLNSPFTGETLGGVRAASDLELQWIGRPGPRYHADRQVRKPAPLCVAGRLFAQGQERIIAIDAYNGTPLWSLELPGLERYDIPHDASNWTADEHFLYVALADHCWQLDAASGHLARRLPVLTGGHEEKSYDWGYISSQGAYLLGSANIRGANLKGWWGGGNWYDQETNTLAASDRLFAYEKESGEAAWSYEGAVIVNASIVCDESRVYFVESRDEETVANYGGRIYLT</sequence>